<dbReference type="Proteomes" id="UP001058974">
    <property type="component" value="Chromosome 5"/>
</dbReference>
<dbReference type="GO" id="GO:0045892">
    <property type="term" value="P:negative regulation of DNA-templated transcription"/>
    <property type="evidence" value="ECO:0007669"/>
    <property type="project" value="InterPro"/>
</dbReference>
<dbReference type="InterPro" id="IPR044650">
    <property type="entry name" value="SRFR1-like"/>
</dbReference>
<dbReference type="PANTHER" id="PTHR44749">
    <property type="entry name" value="SUPPRESSOR OF RPS4-RLD 1"/>
    <property type="match status" value="1"/>
</dbReference>
<dbReference type="InterPro" id="IPR019734">
    <property type="entry name" value="TPR_rpt"/>
</dbReference>
<name>A0A9D5AFK1_PEA</name>
<dbReference type="SUPFAM" id="SSF48452">
    <property type="entry name" value="TPR-like"/>
    <property type="match status" value="1"/>
</dbReference>
<evidence type="ECO:0000313" key="3">
    <source>
        <dbReference type="EMBL" id="KAI5406011.1"/>
    </source>
</evidence>
<keyword evidence="2" id="KW-0175">Coiled coil</keyword>
<dbReference type="Gramene" id="Psat05G0267700-T1">
    <property type="protein sequence ID" value="KAI5406011.1"/>
    <property type="gene ID" value="KIW84_052677"/>
</dbReference>
<dbReference type="EMBL" id="JAMSHJ010000005">
    <property type="protein sequence ID" value="KAI5406011.1"/>
    <property type="molecule type" value="Genomic_DNA"/>
</dbReference>
<feature type="coiled-coil region" evidence="2">
    <location>
        <begin position="126"/>
        <end position="181"/>
    </location>
</feature>
<dbReference type="Pfam" id="PF13181">
    <property type="entry name" value="TPR_8"/>
    <property type="match status" value="2"/>
</dbReference>
<comment type="caution">
    <text evidence="3">The sequence shown here is derived from an EMBL/GenBank/DDBJ whole genome shotgun (WGS) entry which is preliminary data.</text>
</comment>
<keyword evidence="4" id="KW-1185">Reference proteome</keyword>
<sequence>MPYILKAPALPKTPEPEPILLEDMEKLVTKVKELEVENADLRIQMNRVILENQNLKEERKGKAQELEDSNKRARLLEDQKDDLDHILLGSTSVIRTRKEELKKAEYRICELGRLLDKSLMDKKEIKLDFEAQIRDLRDALKKCEEKLSREILQKEEAERNCHHLRHQLEEATRRFAVLESQEARIFIKVSGKVIAANDSFCLYFHLFEQSQGEMHLKSSMPEPAAAEPPVLKEVNEPKAEAEKMKKITAKPKHVDYLDDIYKLYKLVENESRLHDYRDSQPEIQVQQDVLAPSNNIPALNANTLLRIWTRQLVPRLRMTLVLLLDTFCFAEWLPLVQAGLKVLTLPNLRRLNLRKSQQHTNFCNNTICSPLDKDNKSAYTYLGLALSSIGEYRKAEEAYLKSLQLDKSFLEAWGHMAQFYQELSNPTKAFECLTEVLQIDGRFARAYHLRGLSFHAMGEHRKAIKDLTMGLNIDGANIESLYLRAACYHAVGQYKGDQGL</sequence>
<reference evidence="3 4" key="1">
    <citation type="journal article" date="2022" name="Nat. Genet.">
        <title>Improved pea reference genome and pan-genome highlight genomic features and evolutionary characteristics.</title>
        <authorList>
            <person name="Yang T."/>
            <person name="Liu R."/>
            <person name="Luo Y."/>
            <person name="Hu S."/>
            <person name="Wang D."/>
            <person name="Wang C."/>
            <person name="Pandey M.K."/>
            <person name="Ge S."/>
            <person name="Xu Q."/>
            <person name="Li N."/>
            <person name="Li G."/>
            <person name="Huang Y."/>
            <person name="Saxena R.K."/>
            <person name="Ji Y."/>
            <person name="Li M."/>
            <person name="Yan X."/>
            <person name="He Y."/>
            <person name="Liu Y."/>
            <person name="Wang X."/>
            <person name="Xiang C."/>
            <person name="Varshney R.K."/>
            <person name="Ding H."/>
            <person name="Gao S."/>
            <person name="Zong X."/>
        </authorList>
    </citation>
    <scope>NUCLEOTIDE SEQUENCE [LARGE SCALE GENOMIC DNA]</scope>
    <source>
        <strain evidence="3 4">cv. Zhongwan 6</strain>
    </source>
</reference>
<organism evidence="3 4">
    <name type="scientific">Pisum sativum</name>
    <name type="common">Garden pea</name>
    <name type="synonym">Lathyrus oleraceus</name>
    <dbReference type="NCBI Taxonomy" id="3888"/>
    <lineage>
        <taxon>Eukaryota</taxon>
        <taxon>Viridiplantae</taxon>
        <taxon>Streptophyta</taxon>
        <taxon>Embryophyta</taxon>
        <taxon>Tracheophyta</taxon>
        <taxon>Spermatophyta</taxon>
        <taxon>Magnoliopsida</taxon>
        <taxon>eudicotyledons</taxon>
        <taxon>Gunneridae</taxon>
        <taxon>Pentapetalae</taxon>
        <taxon>rosids</taxon>
        <taxon>fabids</taxon>
        <taxon>Fabales</taxon>
        <taxon>Fabaceae</taxon>
        <taxon>Papilionoideae</taxon>
        <taxon>50 kb inversion clade</taxon>
        <taxon>NPAAA clade</taxon>
        <taxon>Hologalegina</taxon>
        <taxon>IRL clade</taxon>
        <taxon>Fabeae</taxon>
        <taxon>Lathyrus</taxon>
    </lineage>
</organism>
<keyword evidence="1" id="KW-0802">TPR repeat</keyword>
<dbReference type="SMART" id="SM00028">
    <property type="entry name" value="TPR"/>
    <property type="match status" value="3"/>
</dbReference>
<dbReference type="PANTHER" id="PTHR44749:SF1">
    <property type="entry name" value="TETRATRICOPEPTIDE-LIKE HELICAL DOMAIN-CONTAINING PROTEIN"/>
    <property type="match status" value="1"/>
</dbReference>
<protein>
    <submittedName>
        <fullName evidence="3">Uncharacterized protein</fullName>
    </submittedName>
</protein>
<feature type="coiled-coil region" evidence="2">
    <location>
        <begin position="24"/>
        <end position="86"/>
    </location>
</feature>
<evidence type="ECO:0000256" key="1">
    <source>
        <dbReference type="PROSITE-ProRule" id="PRU00339"/>
    </source>
</evidence>
<gene>
    <name evidence="3" type="ORF">KIW84_052677</name>
</gene>
<feature type="repeat" description="TPR" evidence="1">
    <location>
        <begin position="376"/>
        <end position="409"/>
    </location>
</feature>
<proteinExistence type="predicted"/>
<dbReference type="Gene3D" id="1.25.40.10">
    <property type="entry name" value="Tetratricopeptide repeat domain"/>
    <property type="match status" value="1"/>
</dbReference>
<dbReference type="InterPro" id="IPR011990">
    <property type="entry name" value="TPR-like_helical_dom_sf"/>
</dbReference>
<evidence type="ECO:0000313" key="4">
    <source>
        <dbReference type="Proteomes" id="UP001058974"/>
    </source>
</evidence>
<dbReference type="PROSITE" id="PS50005">
    <property type="entry name" value="TPR"/>
    <property type="match status" value="1"/>
</dbReference>
<evidence type="ECO:0000256" key="2">
    <source>
        <dbReference type="SAM" id="Coils"/>
    </source>
</evidence>
<dbReference type="AlphaFoldDB" id="A0A9D5AFK1"/>
<accession>A0A9D5AFK1</accession>